<dbReference type="SUPFAM" id="SSF144091">
    <property type="entry name" value="Rhomboid-like"/>
    <property type="match status" value="1"/>
</dbReference>
<evidence type="ECO:0000256" key="3">
    <source>
        <dbReference type="ARBA" id="ARBA00022989"/>
    </source>
</evidence>
<dbReference type="Proteomes" id="UP000006044">
    <property type="component" value="Unassembled WGS sequence"/>
</dbReference>
<keyword evidence="2 5" id="KW-0812">Transmembrane</keyword>
<keyword evidence="4 5" id="KW-0472">Membrane</keyword>
<evidence type="ECO:0000256" key="5">
    <source>
        <dbReference type="SAM" id="Phobius"/>
    </source>
</evidence>
<feature type="transmembrane region" description="Helical" evidence="5">
    <location>
        <begin position="97"/>
        <end position="117"/>
    </location>
</feature>
<dbReference type="AlphaFoldDB" id="K0XEL0"/>
<keyword evidence="3 5" id="KW-1133">Transmembrane helix</keyword>
<dbReference type="RefSeq" id="WP_008862890.1">
    <property type="nucleotide sequence ID" value="NZ_CAXSYG010000001.1"/>
</dbReference>
<name>K0XEL0_9BACT</name>
<evidence type="ECO:0000256" key="1">
    <source>
        <dbReference type="ARBA" id="ARBA00004141"/>
    </source>
</evidence>
<organism evidence="7 8">
    <name type="scientific">Barnesiella intestinihominis YIT 11860</name>
    <dbReference type="NCBI Taxonomy" id="742726"/>
    <lineage>
        <taxon>Bacteria</taxon>
        <taxon>Pseudomonadati</taxon>
        <taxon>Bacteroidota</taxon>
        <taxon>Bacteroidia</taxon>
        <taxon>Bacteroidales</taxon>
        <taxon>Barnesiellaceae</taxon>
        <taxon>Barnesiella</taxon>
    </lineage>
</organism>
<feature type="transmembrane region" description="Helical" evidence="5">
    <location>
        <begin position="41"/>
        <end position="64"/>
    </location>
</feature>
<dbReference type="STRING" id="742726.HMPREF9448_02509"/>
<dbReference type="EMBL" id="ADLE01000017">
    <property type="protein sequence ID" value="EJZ62390.1"/>
    <property type="molecule type" value="Genomic_DNA"/>
</dbReference>
<feature type="domain" description="Peptidase S54 rhomboid" evidence="6">
    <location>
        <begin position="54"/>
        <end position="218"/>
    </location>
</feature>
<dbReference type="GO" id="GO:0016020">
    <property type="term" value="C:membrane"/>
    <property type="evidence" value="ECO:0007669"/>
    <property type="project" value="UniProtKB-SubCell"/>
</dbReference>
<evidence type="ECO:0000256" key="4">
    <source>
        <dbReference type="ARBA" id="ARBA00023136"/>
    </source>
</evidence>
<accession>K0XEL0</accession>
<sequence length="232" mass="26076">MQNRSFLGSIPPVTLNLIIVNFIVWLAALTLPKIAGINLNYWLGLHYFAADDFNVVQLITYMFLHDTSGIEHIFFNMFSVFMFGRTLEAVWGGKRFLFYYITTGMGAALVQEAAWYFELRSAISETVALYGWEQTSQLLNNFITVGASGAAFGILLAFGMLFPNAPLFIIFIPIPIKAKYFVIFYGLLELFFGVSGSMSSVAHFAHLGGMLFGFFLIRYWKKKGIGGGGFYY</sequence>
<dbReference type="InterPro" id="IPR022764">
    <property type="entry name" value="Peptidase_S54_rhomboid_dom"/>
</dbReference>
<comment type="subcellular location">
    <subcellularLocation>
        <location evidence="1">Membrane</location>
        <topology evidence="1">Multi-pass membrane protein</topology>
    </subcellularLocation>
</comment>
<reference evidence="7 8" key="1">
    <citation type="submission" date="2012-08" db="EMBL/GenBank/DDBJ databases">
        <title>The Genome Sequence of Barnesiella intestinihominis YIT 11860.</title>
        <authorList>
            <consortium name="The Broad Institute Genome Sequencing Platform"/>
            <person name="Earl A."/>
            <person name="Ward D."/>
            <person name="Feldgarden M."/>
            <person name="Gevers D."/>
            <person name="Morotomi M."/>
            <person name="Walker B."/>
            <person name="Young S.K."/>
            <person name="Zeng Q."/>
            <person name="Gargeya S."/>
            <person name="Fitzgerald M."/>
            <person name="Haas B."/>
            <person name="Abouelleil A."/>
            <person name="Alvarado L."/>
            <person name="Arachchi H.M."/>
            <person name="Berlin A.M."/>
            <person name="Chapman S.B."/>
            <person name="Goldberg J."/>
            <person name="Griggs A."/>
            <person name="Gujja S."/>
            <person name="Hansen M."/>
            <person name="Howarth C."/>
            <person name="Imamovic A."/>
            <person name="Larimer J."/>
            <person name="McCowen C."/>
            <person name="Montmayeur A."/>
            <person name="Murphy C."/>
            <person name="Neiman D."/>
            <person name="Pearson M."/>
            <person name="Priest M."/>
            <person name="Roberts A."/>
            <person name="Saif S."/>
            <person name="Shea T."/>
            <person name="Sisk P."/>
            <person name="Sykes S."/>
            <person name="Wortman J."/>
            <person name="Nusbaum C."/>
            <person name="Birren B."/>
        </authorList>
    </citation>
    <scope>NUCLEOTIDE SEQUENCE [LARGE SCALE GENOMIC DNA]</scope>
    <source>
        <strain evidence="7 8">YIT 11860</strain>
    </source>
</reference>
<dbReference type="eggNOG" id="COG0705">
    <property type="taxonomic scope" value="Bacteria"/>
</dbReference>
<dbReference type="PATRIC" id="fig|742726.3.peg.2619"/>
<dbReference type="Gene3D" id="1.20.1540.10">
    <property type="entry name" value="Rhomboid-like"/>
    <property type="match status" value="1"/>
</dbReference>
<evidence type="ECO:0000259" key="6">
    <source>
        <dbReference type="Pfam" id="PF01694"/>
    </source>
</evidence>
<dbReference type="GO" id="GO:0004252">
    <property type="term" value="F:serine-type endopeptidase activity"/>
    <property type="evidence" value="ECO:0007669"/>
    <property type="project" value="InterPro"/>
</dbReference>
<evidence type="ECO:0000256" key="2">
    <source>
        <dbReference type="ARBA" id="ARBA00022692"/>
    </source>
</evidence>
<proteinExistence type="predicted"/>
<feature type="transmembrane region" description="Helical" evidence="5">
    <location>
        <begin position="12"/>
        <end position="35"/>
    </location>
</feature>
<dbReference type="OrthoDB" id="9807874at2"/>
<feature type="transmembrane region" description="Helical" evidence="5">
    <location>
        <begin position="168"/>
        <end position="188"/>
    </location>
</feature>
<dbReference type="Pfam" id="PF01694">
    <property type="entry name" value="Rhomboid"/>
    <property type="match status" value="1"/>
</dbReference>
<comment type="caution">
    <text evidence="7">The sequence shown here is derived from an EMBL/GenBank/DDBJ whole genome shotgun (WGS) entry which is preliminary data.</text>
</comment>
<dbReference type="GeneID" id="77849696"/>
<gene>
    <name evidence="7" type="ORF">HMPREF9448_02509</name>
</gene>
<feature type="transmembrane region" description="Helical" evidence="5">
    <location>
        <begin position="138"/>
        <end position="162"/>
    </location>
</feature>
<keyword evidence="8" id="KW-1185">Reference proteome</keyword>
<feature type="transmembrane region" description="Helical" evidence="5">
    <location>
        <begin position="200"/>
        <end position="220"/>
    </location>
</feature>
<dbReference type="InterPro" id="IPR035952">
    <property type="entry name" value="Rhomboid-like_sf"/>
</dbReference>
<dbReference type="PANTHER" id="PTHR43066">
    <property type="entry name" value="RHOMBOID-RELATED PROTEIN"/>
    <property type="match status" value="1"/>
</dbReference>
<dbReference type="PANTHER" id="PTHR43066:SF11">
    <property type="entry name" value="PEPTIDASE S54 RHOMBOID DOMAIN-CONTAINING PROTEIN"/>
    <property type="match status" value="1"/>
</dbReference>
<evidence type="ECO:0000313" key="8">
    <source>
        <dbReference type="Proteomes" id="UP000006044"/>
    </source>
</evidence>
<protein>
    <recommendedName>
        <fullName evidence="6">Peptidase S54 rhomboid domain-containing protein</fullName>
    </recommendedName>
</protein>
<evidence type="ECO:0000313" key="7">
    <source>
        <dbReference type="EMBL" id="EJZ62390.1"/>
    </source>
</evidence>
<dbReference type="HOGENOM" id="CLU_055068_4_1_10"/>